<dbReference type="AlphaFoldDB" id="E9HIL5"/>
<dbReference type="EMBL" id="GL732656">
    <property type="protein sequence ID" value="EFX68422.1"/>
    <property type="molecule type" value="Genomic_DNA"/>
</dbReference>
<dbReference type="Gene3D" id="3.50.50.60">
    <property type="entry name" value="FAD/NAD(P)-binding domain"/>
    <property type="match status" value="1"/>
</dbReference>
<name>E9HIL5_DAPPU</name>
<dbReference type="STRING" id="6669.E9HIL5"/>
<reference evidence="1 2" key="1">
    <citation type="journal article" date="2011" name="Science">
        <title>The ecoresponsive genome of Daphnia pulex.</title>
        <authorList>
            <person name="Colbourne J.K."/>
            <person name="Pfrender M.E."/>
            <person name="Gilbert D."/>
            <person name="Thomas W.K."/>
            <person name="Tucker A."/>
            <person name="Oakley T.H."/>
            <person name="Tokishita S."/>
            <person name="Aerts A."/>
            <person name="Arnold G.J."/>
            <person name="Basu M.K."/>
            <person name="Bauer D.J."/>
            <person name="Caceres C.E."/>
            <person name="Carmel L."/>
            <person name="Casola C."/>
            <person name="Choi J.H."/>
            <person name="Detter J.C."/>
            <person name="Dong Q."/>
            <person name="Dusheyko S."/>
            <person name="Eads B.D."/>
            <person name="Frohlich T."/>
            <person name="Geiler-Samerotte K.A."/>
            <person name="Gerlach D."/>
            <person name="Hatcher P."/>
            <person name="Jogdeo S."/>
            <person name="Krijgsveld J."/>
            <person name="Kriventseva E.V."/>
            <person name="Kultz D."/>
            <person name="Laforsch C."/>
            <person name="Lindquist E."/>
            <person name="Lopez J."/>
            <person name="Manak J.R."/>
            <person name="Muller J."/>
            <person name="Pangilinan J."/>
            <person name="Patwardhan R.P."/>
            <person name="Pitluck S."/>
            <person name="Pritham E.J."/>
            <person name="Rechtsteiner A."/>
            <person name="Rho M."/>
            <person name="Rogozin I.B."/>
            <person name="Sakarya O."/>
            <person name="Salamov A."/>
            <person name="Schaack S."/>
            <person name="Shapiro H."/>
            <person name="Shiga Y."/>
            <person name="Skalitzky C."/>
            <person name="Smith Z."/>
            <person name="Souvorov A."/>
            <person name="Sung W."/>
            <person name="Tang Z."/>
            <person name="Tsuchiya D."/>
            <person name="Tu H."/>
            <person name="Vos H."/>
            <person name="Wang M."/>
            <person name="Wolf Y.I."/>
            <person name="Yamagata H."/>
            <person name="Yamada T."/>
            <person name="Ye Y."/>
            <person name="Shaw J.R."/>
            <person name="Andrews J."/>
            <person name="Crease T.J."/>
            <person name="Tang H."/>
            <person name="Lucas S.M."/>
            <person name="Robertson H.M."/>
            <person name="Bork P."/>
            <person name="Koonin E.V."/>
            <person name="Zdobnov E.M."/>
            <person name="Grigoriev I.V."/>
            <person name="Lynch M."/>
            <person name="Boore J.L."/>
        </authorList>
    </citation>
    <scope>NUCLEOTIDE SEQUENCE [LARGE SCALE GENOMIC DNA]</scope>
</reference>
<dbReference type="HOGENOM" id="CLU_2252722_0_0_1"/>
<organism evidence="1 2">
    <name type="scientific">Daphnia pulex</name>
    <name type="common">Water flea</name>
    <dbReference type="NCBI Taxonomy" id="6669"/>
    <lineage>
        <taxon>Eukaryota</taxon>
        <taxon>Metazoa</taxon>
        <taxon>Ecdysozoa</taxon>
        <taxon>Arthropoda</taxon>
        <taxon>Crustacea</taxon>
        <taxon>Branchiopoda</taxon>
        <taxon>Diplostraca</taxon>
        <taxon>Cladocera</taxon>
        <taxon>Anomopoda</taxon>
        <taxon>Daphniidae</taxon>
        <taxon>Daphnia</taxon>
    </lineage>
</organism>
<evidence type="ECO:0000313" key="2">
    <source>
        <dbReference type="Proteomes" id="UP000000305"/>
    </source>
</evidence>
<keyword evidence="2" id="KW-1185">Reference proteome</keyword>
<dbReference type="OrthoDB" id="6029at2759"/>
<dbReference type="Proteomes" id="UP000000305">
    <property type="component" value="Unassembled WGS sequence"/>
</dbReference>
<dbReference type="InterPro" id="IPR036188">
    <property type="entry name" value="FAD/NAD-bd_sf"/>
</dbReference>
<proteinExistence type="predicted"/>
<dbReference type="PhylomeDB" id="E9HIL5"/>
<dbReference type="InParanoid" id="E9HIL5"/>
<evidence type="ECO:0000313" key="1">
    <source>
        <dbReference type="EMBL" id="EFX68422.1"/>
    </source>
</evidence>
<sequence length="107" mass="11580">MAVPSPTTSALLPQVVNKNLFQSLSGALKDFHEHVTLFRNIDGGNIGRVLPKYLSQSTSEKVKAQGVNVLPKANVEGAILEDFKVALTLNDGQKVNSYFSTCFSDVN</sequence>
<protein>
    <submittedName>
        <fullName evidence="1">Uncharacterized protein</fullName>
    </submittedName>
</protein>
<gene>
    <name evidence="1" type="ORF">DAPPUDRAFT_114576</name>
</gene>
<dbReference type="KEGG" id="dpx:DAPPUDRAFT_114576"/>
<accession>E9HIL5</accession>